<feature type="region of interest" description="Disordered" evidence="1">
    <location>
        <begin position="1"/>
        <end position="24"/>
    </location>
</feature>
<sequence length="220" mass="24121">MTWCCTGASAATTAPARAPTTPTTLTTLTTTTQPIVYSDRRRFPRSGRHVGARISERWRPISRRGSPDVHRRRDDIVSAVRRGSHAQHAPPVVAGRAGSRGRATCTGGTVLSAVGTLRVGEAWSRADRARVTRPHLLVAGRSNLAARQHARQPRKTNLEQTAASPASLRRERPHTASACATQCGKQTKLPFQPYTGSTHKRCPRAHSMPISRRRQTQAYR</sequence>
<feature type="region of interest" description="Disordered" evidence="1">
    <location>
        <begin position="81"/>
        <end position="100"/>
    </location>
</feature>
<dbReference type="Proteomes" id="UP000799757">
    <property type="component" value="Unassembled WGS sequence"/>
</dbReference>
<dbReference type="AlphaFoldDB" id="A0A6A6XQY9"/>
<keyword evidence="3" id="KW-1185">Reference proteome</keyword>
<proteinExistence type="predicted"/>
<feature type="region of interest" description="Disordered" evidence="1">
    <location>
        <begin position="143"/>
        <end position="172"/>
    </location>
</feature>
<name>A0A6A6XQY9_9PLEO</name>
<feature type="compositionally biased region" description="Basic residues" evidence="1">
    <location>
        <begin position="211"/>
        <end position="220"/>
    </location>
</feature>
<protein>
    <submittedName>
        <fullName evidence="2">Uncharacterized protein</fullName>
    </submittedName>
</protein>
<evidence type="ECO:0000313" key="2">
    <source>
        <dbReference type="EMBL" id="KAF2798830.1"/>
    </source>
</evidence>
<reference evidence="2" key="1">
    <citation type="journal article" date="2020" name="Stud. Mycol.">
        <title>101 Dothideomycetes genomes: a test case for predicting lifestyles and emergence of pathogens.</title>
        <authorList>
            <person name="Haridas S."/>
            <person name="Albert R."/>
            <person name="Binder M."/>
            <person name="Bloem J."/>
            <person name="Labutti K."/>
            <person name="Salamov A."/>
            <person name="Andreopoulos B."/>
            <person name="Baker S."/>
            <person name="Barry K."/>
            <person name="Bills G."/>
            <person name="Bluhm B."/>
            <person name="Cannon C."/>
            <person name="Castanera R."/>
            <person name="Culley D."/>
            <person name="Daum C."/>
            <person name="Ezra D."/>
            <person name="Gonzalez J."/>
            <person name="Henrissat B."/>
            <person name="Kuo A."/>
            <person name="Liang C."/>
            <person name="Lipzen A."/>
            <person name="Lutzoni F."/>
            <person name="Magnuson J."/>
            <person name="Mondo S."/>
            <person name="Nolan M."/>
            <person name="Ohm R."/>
            <person name="Pangilinan J."/>
            <person name="Park H.-J."/>
            <person name="Ramirez L."/>
            <person name="Alfaro M."/>
            <person name="Sun H."/>
            <person name="Tritt A."/>
            <person name="Yoshinaga Y."/>
            <person name="Zwiers L.-H."/>
            <person name="Turgeon B."/>
            <person name="Goodwin S."/>
            <person name="Spatafora J."/>
            <person name="Crous P."/>
            <person name="Grigoriev I."/>
        </authorList>
    </citation>
    <scope>NUCLEOTIDE SEQUENCE</scope>
    <source>
        <strain evidence="2">CBS 109.77</strain>
    </source>
</reference>
<organism evidence="2 3">
    <name type="scientific">Melanomma pulvis-pyrius CBS 109.77</name>
    <dbReference type="NCBI Taxonomy" id="1314802"/>
    <lineage>
        <taxon>Eukaryota</taxon>
        <taxon>Fungi</taxon>
        <taxon>Dikarya</taxon>
        <taxon>Ascomycota</taxon>
        <taxon>Pezizomycotina</taxon>
        <taxon>Dothideomycetes</taxon>
        <taxon>Pleosporomycetidae</taxon>
        <taxon>Pleosporales</taxon>
        <taxon>Melanommataceae</taxon>
        <taxon>Melanomma</taxon>
    </lineage>
</organism>
<dbReference type="EMBL" id="MU001775">
    <property type="protein sequence ID" value="KAF2798830.1"/>
    <property type="molecule type" value="Genomic_DNA"/>
</dbReference>
<gene>
    <name evidence="2" type="ORF">K505DRAFT_89921</name>
</gene>
<accession>A0A6A6XQY9</accession>
<evidence type="ECO:0000256" key="1">
    <source>
        <dbReference type="SAM" id="MobiDB-lite"/>
    </source>
</evidence>
<evidence type="ECO:0000313" key="3">
    <source>
        <dbReference type="Proteomes" id="UP000799757"/>
    </source>
</evidence>
<feature type="region of interest" description="Disordered" evidence="1">
    <location>
        <begin position="190"/>
        <end position="220"/>
    </location>
</feature>
<feature type="compositionally biased region" description="Low complexity" evidence="1">
    <location>
        <begin position="10"/>
        <end position="24"/>
    </location>
</feature>